<name>A0A1B0BZK7_9MUSC</name>
<organism evidence="2 3">
    <name type="scientific">Glossina palpalis gambiensis</name>
    <dbReference type="NCBI Taxonomy" id="67801"/>
    <lineage>
        <taxon>Eukaryota</taxon>
        <taxon>Metazoa</taxon>
        <taxon>Ecdysozoa</taxon>
        <taxon>Arthropoda</taxon>
        <taxon>Hexapoda</taxon>
        <taxon>Insecta</taxon>
        <taxon>Pterygota</taxon>
        <taxon>Neoptera</taxon>
        <taxon>Endopterygota</taxon>
        <taxon>Diptera</taxon>
        <taxon>Brachycera</taxon>
        <taxon>Muscomorpha</taxon>
        <taxon>Hippoboscoidea</taxon>
        <taxon>Glossinidae</taxon>
        <taxon>Glossina</taxon>
    </lineage>
</organism>
<dbReference type="EnsemblMetazoa" id="GPPI045188-RA">
    <property type="protein sequence ID" value="GPPI045188-PA"/>
    <property type="gene ID" value="GPPI045188"/>
</dbReference>
<dbReference type="VEuPathDB" id="VectorBase:GPPI045188"/>
<dbReference type="Proteomes" id="UP000092460">
    <property type="component" value="Unassembled WGS sequence"/>
</dbReference>
<dbReference type="EMBL" id="JXJN01023177">
    <property type="status" value="NOT_ANNOTATED_CDS"/>
    <property type="molecule type" value="Genomic_DNA"/>
</dbReference>
<evidence type="ECO:0000313" key="2">
    <source>
        <dbReference type="EnsemblMetazoa" id="GPPI045188-PA"/>
    </source>
</evidence>
<accession>A0A1B0BZK7</accession>
<dbReference type="EMBL" id="JXJN01023178">
    <property type="status" value="NOT_ANNOTATED_CDS"/>
    <property type="molecule type" value="Genomic_DNA"/>
</dbReference>
<keyword evidence="1" id="KW-0472">Membrane</keyword>
<reference evidence="2" key="2">
    <citation type="submission" date="2020-05" db="UniProtKB">
        <authorList>
            <consortium name="EnsemblMetazoa"/>
        </authorList>
    </citation>
    <scope>IDENTIFICATION</scope>
    <source>
        <strain evidence="2">IAEA</strain>
    </source>
</reference>
<keyword evidence="1" id="KW-1133">Transmembrane helix</keyword>
<dbReference type="AlphaFoldDB" id="A0A1B0BZK7"/>
<keyword evidence="1" id="KW-0812">Transmembrane</keyword>
<evidence type="ECO:0000313" key="3">
    <source>
        <dbReference type="Proteomes" id="UP000092460"/>
    </source>
</evidence>
<reference evidence="3" key="1">
    <citation type="submission" date="2015-01" db="EMBL/GenBank/DDBJ databases">
        <authorList>
            <person name="Aksoy S."/>
            <person name="Warren W."/>
            <person name="Wilson R.K."/>
        </authorList>
    </citation>
    <scope>NUCLEOTIDE SEQUENCE [LARGE SCALE GENOMIC DNA]</scope>
    <source>
        <strain evidence="3">IAEA</strain>
    </source>
</reference>
<evidence type="ECO:0000256" key="1">
    <source>
        <dbReference type="SAM" id="Phobius"/>
    </source>
</evidence>
<protein>
    <submittedName>
        <fullName evidence="2">Uncharacterized protein</fullName>
    </submittedName>
</protein>
<proteinExistence type="predicted"/>
<sequence>MRFLNYSHYWLSDILGRTDTGIQFSMLCLGVFSINIFSSLLITVIIISVDNGTKKLIIATVNDLGVPVANGFSEFKKKQRNLGYLFSAGIEQQAIAQKTTRRAQLCPRMIREKVQLFH</sequence>
<keyword evidence="3" id="KW-1185">Reference proteome</keyword>
<feature type="transmembrane region" description="Helical" evidence="1">
    <location>
        <begin position="20"/>
        <end position="47"/>
    </location>
</feature>